<proteinExistence type="predicted"/>
<feature type="region of interest" description="Disordered" evidence="4">
    <location>
        <begin position="391"/>
        <end position="457"/>
    </location>
</feature>
<keyword evidence="7" id="KW-1185">Reference proteome</keyword>
<dbReference type="GO" id="GO:0008168">
    <property type="term" value="F:methyltransferase activity"/>
    <property type="evidence" value="ECO:0007669"/>
    <property type="project" value="UniProtKB-KW"/>
</dbReference>
<gene>
    <name evidence="6" type="ORF">U6N30_24225</name>
</gene>
<organism evidence="6 7">
    <name type="scientific">Blastococcus brunescens</name>
    <dbReference type="NCBI Taxonomy" id="1564165"/>
    <lineage>
        <taxon>Bacteria</taxon>
        <taxon>Bacillati</taxon>
        <taxon>Actinomycetota</taxon>
        <taxon>Actinomycetes</taxon>
        <taxon>Geodermatophilales</taxon>
        <taxon>Geodermatophilaceae</taxon>
        <taxon>Blastococcus</taxon>
    </lineage>
</organism>
<dbReference type="Proteomes" id="UP001324287">
    <property type="component" value="Chromosome"/>
</dbReference>
<name>A0ABZ1AWV6_9ACTN</name>
<dbReference type="Pfam" id="PF08242">
    <property type="entry name" value="Methyltransf_12"/>
    <property type="match status" value="1"/>
</dbReference>
<evidence type="ECO:0000256" key="3">
    <source>
        <dbReference type="ARBA" id="ARBA00022691"/>
    </source>
</evidence>
<evidence type="ECO:0000313" key="6">
    <source>
        <dbReference type="EMBL" id="WRL62939.1"/>
    </source>
</evidence>
<dbReference type="GO" id="GO:0032259">
    <property type="term" value="P:methylation"/>
    <property type="evidence" value="ECO:0007669"/>
    <property type="project" value="UniProtKB-KW"/>
</dbReference>
<dbReference type="EMBL" id="CP141261">
    <property type="protein sequence ID" value="WRL62939.1"/>
    <property type="molecule type" value="Genomic_DNA"/>
</dbReference>
<feature type="compositionally biased region" description="Low complexity" evidence="4">
    <location>
        <begin position="408"/>
        <end position="449"/>
    </location>
</feature>
<protein>
    <submittedName>
        <fullName evidence="6">Class I SAM-dependent methyltransferase</fullName>
        <ecNumber evidence="6">2.1.-.-</ecNumber>
    </submittedName>
</protein>
<dbReference type="CDD" id="cd02440">
    <property type="entry name" value="AdoMet_MTases"/>
    <property type="match status" value="1"/>
</dbReference>
<dbReference type="PANTHER" id="PTHR43464">
    <property type="entry name" value="METHYLTRANSFERASE"/>
    <property type="match status" value="1"/>
</dbReference>
<evidence type="ECO:0000256" key="2">
    <source>
        <dbReference type="ARBA" id="ARBA00022679"/>
    </source>
</evidence>
<keyword evidence="3" id="KW-0949">S-adenosyl-L-methionine</keyword>
<feature type="domain" description="Methyltransferase type 12" evidence="5">
    <location>
        <begin position="86"/>
        <end position="184"/>
    </location>
</feature>
<evidence type="ECO:0000256" key="1">
    <source>
        <dbReference type="ARBA" id="ARBA00022603"/>
    </source>
</evidence>
<evidence type="ECO:0000256" key="4">
    <source>
        <dbReference type="SAM" id="MobiDB-lite"/>
    </source>
</evidence>
<keyword evidence="2 6" id="KW-0808">Transferase</keyword>
<dbReference type="EC" id="2.1.-.-" evidence="6"/>
<dbReference type="RefSeq" id="WP_324274288.1">
    <property type="nucleotide sequence ID" value="NZ_CP141261.1"/>
</dbReference>
<evidence type="ECO:0000313" key="7">
    <source>
        <dbReference type="Proteomes" id="UP001324287"/>
    </source>
</evidence>
<sequence length="457" mass="48068">MTETTPLRELDVRTVDGCRVLSSPDLGYADGAEQRLYDIVQAASDLSSSSLELAEAATDWGTTYSLVPTRANVVRGLDLPPDAKVLEIGCGCGPITRYLGEQCAVVDSVEPMPARARVARARSRDLTSVEVFVGTLDDVPAVPTYDVVMVIGVLEYVGLGVLDADPYLTFLRQCHAVLKDGGTLVVAIENPLGVKYISGAVEDHTNRPFDSLEGYALQSPARTFPRQVLQGLLADSGFASEVLAAFPDYKLPRAVMNDTMFRASEQLAEGLPRFPSPDYLVPRLNLADEGLTWSTLVASGVAEHFANSFIALATKGSGPRCGRATATRCCSTPSVSPSTRCAARSGAAGTTCTWCVVPSIRSGPGPPVTTCPCGTPSPRPNLWSPAGISSRCSWRSRPAGRSCCGDGRTSSRTPSGPRWTSSRTTSSSLPATSWSPSTRSGATAGTTGTPCCCAASS</sequence>
<dbReference type="Gene3D" id="3.40.50.150">
    <property type="entry name" value="Vaccinia Virus protein VP39"/>
    <property type="match status" value="1"/>
</dbReference>
<dbReference type="PANTHER" id="PTHR43464:SF19">
    <property type="entry name" value="UBIQUINONE BIOSYNTHESIS O-METHYLTRANSFERASE, MITOCHONDRIAL"/>
    <property type="match status" value="1"/>
</dbReference>
<evidence type="ECO:0000259" key="5">
    <source>
        <dbReference type="Pfam" id="PF08242"/>
    </source>
</evidence>
<dbReference type="InterPro" id="IPR013217">
    <property type="entry name" value="Methyltransf_12"/>
</dbReference>
<keyword evidence="1 6" id="KW-0489">Methyltransferase</keyword>
<reference evidence="6 7" key="1">
    <citation type="submission" date="2023-12" db="EMBL/GenBank/DDBJ databases">
        <title>Blastococcus brunescens sp. nov., an actonobacterium isolated from sandstone collected in sahara desert.</title>
        <authorList>
            <person name="Gtari M."/>
            <person name="Ghodhbane F."/>
        </authorList>
    </citation>
    <scope>NUCLEOTIDE SEQUENCE [LARGE SCALE GENOMIC DNA]</scope>
    <source>
        <strain evidence="6 7">BMG 8361</strain>
    </source>
</reference>
<dbReference type="InterPro" id="IPR029063">
    <property type="entry name" value="SAM-dependent_MTases_sf"/>
</dbReference>
<dbReference type="SUPFAM" id="SSF53335">
    <property type="entry name" value="S-adenosyl-L-methionine-dependent methyltransferases"/>
    <property type="match status" value="1"/>
</dbReference>
<accession>A0ABZ1AWV6</accession>